<dbReference type="Pfam" id="PF03717">
    <property type="entry name" value="PBP_dimer"/>
    <property type="match status" value="1"/>
</dbReference>
<dbReference type="SUPFAM" id="SSF54184">
    <property type="entry name" value="Penicillin-binding protein 2x (pbp-2x), c-terminal domain"/>
    <property type="match status" value="2"/>
</dbReference>
<evidence type="ECO:0000313" key="5">
    <source>
        <dbReference type="Proteomes" id="UP000051992"/>
    </source>
</evidence>
<dbReference type="Pfam" id="PF03793">
    <property type="entry name" value="PASTA"/>
    <property type="match status" value="2"/>
</dbReference>
<organism evidence="4 5">
    <name type="scientific">Weissella viridescens</name>
    <name type="common">Lactobacillus viridescens</name>
    <dbReference type="NCBI Taxonomy" id="1629"/>
    <lineage>
        <taxon>Bacteria</taxon>
        <taxon>Bacillati</taxon>
        <taxon>Bacillota</taxon>
        <taxon>Bacilli</taxon>
        <taxon>Lactobacillales</taxon>
        <taxon>Lactobacillaceae</taxon>
        <taxon>Weissella</taxon>
    </lineage>
</organism>
<comment type="caution">
    <text evidence="4">The sequence shown here is derived from an EMBL/GenBank/DDBJ whole genome shotgun (WGS) entry which is preliminary data.</text>
</comment>
<gene>
    <name evidence="4" type="ORF">IV50_GL001049</name>
</gene>
<dbReference type="InterPro" id="IPR050515">
    <property type="entry name" value="Beta-lactam/transpept"/>
</dbReference>
<dbReference type="CDD" id="cd06576">
    <property type="entry name" value="PASTA_Pbp2x-like_1"/>
    <property type="match status" value="1"/>
</dbReference>
<dbReference type="InterPro" id="IPR036138">
    <property type="entry name" value="PBP_dimer_sf"/>
</dbReference>
<dbReference type="SMART" id="SM00740">
    <property type="entry name" value="PASTA"/>
    <property type="match status" value="2"/>
</dbReference>
<dbReference type="PANTHER" id="PTHR30627">
    <property type="entry name" value="PEPTIDOGLYCAN D,D-TRANSPEPTIDASE"/>
    <property type="match status" value="1"/>
</dbReference>
<reference evidence="4 5" key="1">
    <citation type="journal article" date="2015" name="Genome Announc.">
        <title>Expanding the biotechnology potential of lactobacilli through comparative genomics of 213 strains and associated genera.</title>
        <authorList>
            <person name="Sun Z."/>
            <person name="Harris H.M."/>
            <person name="McCann A."/>
            <person name="Guo C."/>
            <person name="Argimon S."/>
            <person name="Zhang W."/>
            <person name="Yang X."/>
            <person name="Jeffery I.B."/>
            <person name="Cooney J.C."/>
            <person name="Kagawa T.F."/>
            <person name="Liu W."/>
            <person name="Song Y."/>
            <person name="Salvetti E."/>
            <person name="Wrobel A."/>
            <person name="Rasinkangas P."/>
            <person name="Parkhill J."/>
            <person name="Rea M.C."/>
            <person name="O'Sullivan O."/>
            <person name="Ritari J."/>
            <person name="Douillard F.P."/>
            <person name="Paul Ross R."/>
            <person name="Yang R."/>
            <person name="Briner A.E."/>
            <person name="Felis G.E."/>
            <person name="de Vos W.M."/>
            <person name="Barrangou R."/>
            <person name="Klaenhammer T.R."/>
            <person name="Caufield P.W."/>
            <person name="Cui Y."/>
            <person name="Zhang H."/>
            <person name="O'Toole P.W."/>
        </authorList>
    </citation>
    <scope>NUCLEOTIDE SEQUENCE [LARGE SCALE GENOMIC DNA]</scope>
    <source>
        <strain evidence="4 5">DSM 20410</strain>
    </source>
</reference>
<dbReference type="InterPro" id="IPR005311">
    <property type="entry name" value="PBP_dimer"/>
</dbReference>
<dbReference type="PATRIC" id="fig|1629.5.peg.1056"/>
<dbReference type="OrthoDB" id="9804124at2"/>
<dbReference type="PROSITE" id="PS51178">
    <property type="entry name" value="PASTA"/>
    <property type="match status" value="1"/>
</dbReference>
<dbReference type="Gene3D" id="2.20.70.70">
    <property type="match status" value="1"/>
</dbReference>
<protein>
    <submittedName>
        <fullName evidence="4">Penicillin-binding protein 2B</fullName>
    </submittedName>
</protein>
<comment type="similarity">
    <text evidence="2">Belongs to the transpeptidase family.</text>
</comment>
<dbReference type="InterPro" id="IPR005543">
    <property type="entry name" value="PASTA_dom"/>
</dbReference>
<evidence type="ECO:0000256" key="2">
    <source>
        <dbReference type="ARBA" id="ARBA00007171"/>
    </source>
</evidence>
<keyword evidence="5" id="KW-1185">Reference proteome</keyword>
<dbReference type="Gene3D" id="3.40.710.10">
    <property type="entry name" value="DD-peptidase/beta-lactamase superfamily"/>
    <property type="match status" value="1"/>
</dbReference>
<evidence type="ECO:0000256" key="1">
    <source>
        <dbReference type="ARBA" id="ARBA00004162"/>
    </source>
</evidence>
<dbReference type="AlphaFoldDB" id="A0A0R2H7H6"/>
<dbReference type="SUPFAM" id="SSF56519">
    <property type="entry name" value="Penicillin binding protein dimerisation domain"/>
    <property type="match status" value="1"/>
</dbReference>
<dbReference type="GO" id="GO:0071555">
    <property type="term" value="P:cell wall organization"/>
    <property type="evidence" value="ECO:0007669"/>
    <property type="project" value="TreeGrafter"/>
</dbReference>
<accession>A0A0R2H7H6</accession>
<dbReference type="PANTHER" id="PTHR30627:SF26">
    <property type="entry name" value="PENICILLIN-BINDING PROTEIN 2B"/>
    <property type="match status" value="1"/>
</dbReference>
<dbReference type="Proteomes" id="UP000051992">
    <property type="component" value="Unassembled WGS sequence"/>
</dbReference>
<keyword evidence="3" id="KW-0472">Membrane</keyword>
<sequence>MAQKKRHGIWKQLDKNSRIAGLVLLASTMLVLLVLGYRYAHIAVTKDVKGHRLDKATQQIYQSQSIDEAKRGQIFDVNGNPMAENTTSYTVVAVLDKSQIGPNGKKMYVTPSQDKHVSAVLAKELGGKASTYEKALKDGRKAKRDQVQFGSSGSQLDVLKYKQLKNKRIPGLTFVGSPARFYPNGVAAANLIGLAGNVENKQTGLTELKGNSGIEAGWNKNLTGKNGIKATAVDENDANRAKSKPAVNGSDVYTTIDSKLQAQLETRMDVLNDTMAPKSALAVVMDTQNGDIVASTQRPNYNATTGQGIGDYWQNELTNSFEPGSVMKGVTVASAIDTNNWNPNATYRSGTLNVDGKKVTDWNNGRGWGQISYDQGVGLSSNVAMALTEQRMGAKTWQRYIRNFGFLKSTKSGLPQENLGMMQFRYPFEQANTSFGQAIATTPLQMLQAYTAIAGDGTMLKPHVVSKIINPNTQKVVYEAKRQKVGQPIKAKTAAATRKQLEAVVYNDDGLGHDYALKGVRTTGKSGTAQVSTASGYQNAQNPTQEIHSWIGMAPADKPRYMMYIVVKKPQKVPSQVTKQMAGVFKPVMTQALQMAKGDNKAVSSQAQLTQVPDVKNQSRKQAVDKIEQAHLEALVMGDGDKVIAQSPAAKTGMLNKQRVFVNTGKNIVVPDMHGWSKNDVMIWADLAKIKINSKGNGFVAAQSVEGGTRLNEGVHEMTIEFKEPKVE</sequence>
<evidence type="ECO:0000256" key="3">
    <source>
        <dbReference type="ARBA" id="ARBA00023136"/>
    </source>
</evidence>
<dbReference type="InterPro" id="IPR012338">
    <property type="entry name" value="Beta-lactam/transpept-like"/>
</dbReference>
<name>A0A0R2H7H6_WEIVI</name>
<dbReference type="GO" id="GO:0005886">
    <property type="term" value="C:plasma membrane"/>
    <property type="evidence" value="ECO:0007669"/>
    <property type="project" value="UniProtKB-SubCell"/>
</dbReference>
<dbReference type="RefSeq" id="WP_057746091.1">
    <property type="nucleotide sequence ID" value="NZ_BJLU01000005.1"/>
</dbReference>
<dbReference type="InterPro" id="IPR001460">
    <property type="entry name" value="PCN-bd_Tpept"/>
</dbReference>
<dbReference type="Gene3D" id="3.30.70.2110">
    <property type="match status" value="1"/>
</dbReference>
<dbReference type="SUPFAM" id="SSF56601">
    <property type="entry name" value="beta-lactamase/transpeptidase-like"/>
    <property type="match status" value="1"/>
</dbReference>
<dbReference type="GO" id="GO:0008658">
    <property type="term" value="F:penicillin binding"/>
    <property type="evidence" value="ECO:0007669"/>
    <property type="project" value="InterPro"/>
</dbReference>
<evidence type="ECO:0000313" key="4">
    <source>
        <dbReference type="EMBL" id="KRN46076.1"/>
    </source>
</evidence>
<dbReference type="EMBL" id="JQBM01000003">
    <property type="protein sequence ID" value="KRN46076.1"/>
    <property type="molecule type" value="Genomic_DNA"/>
</dbReference>
<dbReference type="Pfam" id="PF00905">
    <property type="entry name" value="Transpeptidase"/>
    <property type="match status" value="1"/>
</dbReference>
<dbReference type="CDD" id="cd06575">
    <property type="entry name" value="PASTA_Pbp2x-like_2"/>
    <property type="match status" value="1"/>
</dbReference>
<dbReference type="Gene3D" id="3.90.1310.10">
    <property type="entry name" value="Penicillin-binding protein 2a (Domain 2)"/>
    <property type="match status" value="1"/>
</dbReference>
<proteinExistence type="inferred from homology"/>
<comment type="subcellular location">
    <subcellularLocation>
        <location evidence="1">Cell membrane</location>
        <topology evidence="1">Single-pass membrane protein</topology>
    </subcellularLocation>
</comment>